<keyword evidence="2" id="KW-1185">Reference proteome</keyword>
<name>A0ABT0QA48_9FLAO</name>
<dbReference type="RefSeq" id="WP_249971862.1">
    <property type="nucleotide sequence ID" value="NZ_JAMFLZ010000001.1"/>
</dbReference>
<proteinExistence type="predicted"/>
<comment type="caution">
    <text evidence="1">The sequence shown here is derived from an EMBL/GenBank/DDBJ whole genome shotgun (WGS) entry which is preliminary data.</text>
</comment>
<sequence length="142" mass="15143">MKPYLYLITFIILTSCSKNSVDNKNCKFLLDVGVNVSINLNLPQYNQLNSIGNSVYIANVGNGGVIVTNAGSGFFAWDAADPNHATSSCSIVIGSGLEGTCGCTDENKYSFVTGQPLENSALQCGLKNYRVEDNGSSLLVFN</sequence>
<dbReference type="PROSITE" id="PS51257">
    <property type="entry name" value="PROKAR_LIPOPROTEIN"/>
    <property type="match status" value="1"/>
</dbReference>
<organism evidence="1 2">
    <name type="scientific">Jejuia spongiicola</name>
    <dbReference type="NCBI Taxonomy" id="2942207"/>
    <lineage>
        <taxon>Bacteria</taxon>
        <taxon>Pseudomonadati</taxon>
        <taxon>Bacteroidota</taxon>
        <taxon>Flavobacteriia</taxon>
        <taxon>Flavobacteriales</taxon>
        <taxon>Flavobacteriaceae</taxon>
        <taxon>Jejuia</taxon>
    </lineage>
</organism>
<evidence type="ECO:0000313" key="2">
    <source>
        <dbReference type="Proteomes" id="UP001165381"/>
    </source>
</evidence>
<evidence type="ECO:0008006" key="3">
    <source>
        <dbReference type="Google" id="ProtNLM"/>
    </source>
</evidence>
<reference evidence="1" key="1">
    <citation type="submission" date="2022-05" db="EMBL/GenBank/DDBJ databases">
        <authorList>
            <person name="Park J.-S."/>
        </authorList>
    </citation>
    <scope>NUCLEOTIDE SEQUENCE</scope>
    <source>
        <strain evidence="1">2012CJ34-3</strain>
    </source>
</reference>
<dbReference type="EMBL" id="JAMFLZ010000001">
    <property type="protein sequence ID" value="MCL6293803.1"/>
    <property type="molecule type" value="Genomic_DNA"/>
</dbReference>
<protein>
    <recommendedName>
        <fullName evidence="3">Nitrite reductase/ring-hydroxylating ferredoxin subunit</fullName>
    </recommendedName>
</protein>
<dbReference type="Proteomes" id="UP001165381">
    <property type="component" value="Unassembled WGS sequence"/>
</dbReference>
<evidence type="ECO:0000313" key="1">
    <source>
        <dbReference type="EMBL" id="MCL6293803.1"/>
    </source>
</evidence>
<accession>A0ABT0QA48</accession>
<gene>
    <name evidence="1" type="ORF">M3P09_02285</name>
</gene>